<protein>
    <submittedName>
        <fullName evidence="2">MBL fold metallo-hydrolase</fullName>
    </submittedName>
</protein>
<dbReference type="Gene3D" id="3.60.15.10">
    <property type="entry name" value="Ribonuclease Z/Hydroxyacylglutathione hydrolase-like"/>
    <property type="match status" value="1"/>
</dbReference>
<dbReference type="PANTHER" id="PTHR42663">
    <property type="entry name" value="HYDROLASE C777.06C-RELATED-RELATED"/>
    <property type="match status" value="1"/>
</dbReference>
<dbReference type="CDD" id="cd16279">
    <property type="entry name" value="metallo-hydrolase-like_MBL-fold"/>
    <property type="match status" value="1"/>
</dbReference>
<dbReference type="EMBL" id="QDKG01000005">
    <property type="protein sequence ID" value="PVH24467.1"/>
    <property type="molecule type" value="Genomic_DNA"/>
</dbReference>
<dbReference type="OrthoDB" id="9781189at2"/>
<sequence>MKVTFLGTGTSQGVPMIGCHCHVCTSPDHKDKRLRSSILISYDGRQIVVDTGPDFRAQMLREEVPRLDAVLITHSHKDHIAGLDDVRAFNYLQQESIPIYGTDVSHDALRREFYYAFADHKYPGVPQLELEEIHAAQAFDLFGKEVMPIEVMHYRMPVLGFRIDNFAYITDAKTIAEESYRLLEGVEVLVLNALQREAHISHLTLEEALAVVDRVHPKQAYFTHISHRFGRHTEIHTELPPHVSLAYDGLQIEI</sequence>
<keyword evidence="2" id="KW-0378">Hydrolase</keyword>
<dbReference type="InterPro" id="IPR036866">
    <property type="entry name" value="RibonucZ/Hydroxyglut_hydro"/>
</dbReference>
<accession>A0A2T8HG94</accession>
<organism evidence="2 3">
    <name type="scientific">Sphingobacterium corticibacter</name>
    <dbReference type="NCBI Taxonomy" id="2171749"/>
    <lineage>
        <taxon>Bacteria</taxon>
        <taxon>Pseudomonadati</taxon>
        <taxon>Bacteroidota</taxon>
        <taxon>Sphingobacteriia</taxon>
        <taxon>Sphingobacteriales</taxon>
        <taxon>Sphingobacteriaceae</taxon>
        <taxon>Sphingobacterium</taxon>
    </lineage>
</organism>
<feature type="domain" description="Metallo-beta-lactamase" evidence="1">
    <location>
        <begin position="34"/>
        <end position="224"/>
    </location>
</feature>
<dbReference type="GO" id="GO:0016787">
    <property type="term" value="F:hydrolase activity"/>
    <property type="evidence" value="ECO:0007669"/>
    <property type="project" value="UniProtKB-KW"/>
</dbReference>
<dbReference type="SMART" id="SM00849">
    <property type="entry name" value="Lactamase_B"/>
    <property type="match status" value="1"/>
</dbReference>
<dbReference type="RefSeq" id="WP_116776416.1">
    <property type="nucleotide sequence ID" value="NZ_QDKG01000005.1"/>
</dbReference>
<keyword evidence="3" id="KW-1185">Reference proteome</keyword>
<evidence type="ECO:0000313" key="2">
    <source>
        <dbReference type="EMBL" id="PVH24467.1"/>
    </source>
</evidence>
<dbReference type="Pfam" id="PF12706">
    <property type="entry name" value="Lactamase_B_2"/>
    <property type="match status" value="1"/>
</dbReference>
<proteinExistence type="predicted"/>
<name>A0A2T8HG94_9SPHI</name>
<comment type="caution">
    <text evidence="2">The sequence shown here is derived from an EMBL/GenBank/DDBJ whole genome shotgun (WGS) entry which is preliminary data.</text>
</comment>
<evidence type="ECO:0000313" key="3">
    <source>
        <dbReference type="Proteomes" id="UP000245627"/>
    </source>
</evidence>
<dbReference type="SUPFAM" id="SSF56281">
    <property type="entry name" value="Metallo-hydrolase/oxidoreductase"/>
    <property type="match status" value="1"/>
</dbReference>
<dbReference type="Proteomes" id="UP000245627">
    <property type="component" value="Unassembled WGS sequence"/>
</dbReference>
<evidence type="ECO:0000259" key="1">
    <source>
        <dbReference type="SMART" id="SM00849"/>
    </source>
</evidence>
<gene>
    <name evidence="2" type="ORF">DC487_13075</name>
</gene>
<dbReference type="AlphaFoldDB" id="A0A2T8HG94"/>
<reference evidence="2 3" key="1">
    <citation type="submission" date="2018-04" db="EMBL/GenBank/DDBJ databases">
        <title>Sphingobacterium cortibacter sp. nov.</title>
        <authorList>
            <person name="Li Y."/>
        </authorList>
    </citation>
    <scope>NUCLEOTIDE SEQUENCE [LARGE SCALE GENOMIC DNA]</scope>
    <source>
        <strain evidence="2 3">2c-3</strain>
    </source>
</reference>
<dbReference type="PANTHER" id="PTHR42663:SF6">
    <property type="entry name" value="HYDROLASE C777.06C-RELATED"/>
    <property type="match status" value="1"/>
</dbReference>
<dbReference type="InterPro" id="IPR001279">
    <property type="entry name" value="Metallo-B-lactamas"/>
</dbReference>